<reference evidence="5 6" key="1">
    <citation type="submission" date="2016-10" db="EMBL/GenBank/DDBJ databases">
        <authorList>
            <person name="de Groot N.N."/>
        </authorList>
    </citation>
    <scope>NUCLEOTIDE SEQUENCE [LARGE SCALE GENOMIC DNA]</scope>
    <source>
        <strain evidence="5 6">DSM 44892</strain>
    </source>
</reference>
<dbReference type="Proteomes" id="UP000183263">
    <property type="component" value="Unassembled WGS sequence"/>
</dbReference>
<dbReference type="RefSeq" id="WP_072740202.1">
    <property type="nucleotide sequence ID" value="NZ_CP048813.1"/>
</dbReference>
<organism evidence="5 6">
    <name type="scientific">Rhodococcus triatomae</name>
    <dbReference type="NCBI Taxonomy" id="300028"/>
    <lineage>
        <taxon>Bacteria</taxon>
        <taxon>Bacillati</taxon>
        <taxon>Actinomycetota</taxon>
        <taxon>Actinomycetes</taxon>
        <taxon>Mycobacteriales</taxon>
        <taxon>Nocardiaceae</taxon>
        <taxon>Rhodococcus</taxon>
    </lineage>
</organism>
<evidence type="ECO:0000256" key="3">
    <source>
        <dbReference type="ARBA" id="ARBA00022989"/>
    </source>
</evidence>
<dbReference type="AlphaFoldDB" id="A0A1G8H6A0"/>
<protein>
    <submittedName>
        <fullName evidence="5">DoxX-like family protein</fullName>
    </submittedName>
</protein>
<accession>A0A1G8H6A0</accession>
<keyword evidence="6" id="KW-1185">Reference proteome</keyword>
<evidence type="ECO:0000313" key="6">
    <source>
        <dbReference type="Proteomes" id="UP000183263"/>
    </source>
</evidence>
<keyword evidence="4" id="KW-0472">Membrane</keyword>
<dbReference type="InterPro" id="IPR032808">
    <property type="entry name" value="DoxX"/>
</dbReference>
<keyword evidence="2" id="KW-0812">Transmembrane</keyword>
<evidence type="ECO:0000313" key="5">
    <source>
        <dbReference type="EMBL" id="SDI02079.1"/>
    </source>
</evidence>
<name>A0A1G8H6A0_9NOCA</name>
<dbReference type="Pfam" id="PF13564">
    <property type="entry name" value="DoxX_2"/>
    <property type="match status" value="1"/>
</dbReference>
<sequence length="140" mass="15133">MNTSTASTSPAAAAAPISARARIAGWILTGLAGLFLLFDVIVHLVHPESATEWADDRGLPYYMLTTMGVLLGISLVLYLIPRTAVLGAVLITAYLGGAVWENIRSEEALFGYILFPVYIAIVVWLGLYLRDARARAVAPW</sequence>
<comment type="subcellular location">
    <subcellularLocation>
        <location evidence="1">Membrane</location>
        <topology evidence="1">Multi-pass membrane protein</topology>
    </subcellularLocation>
</comment>
<keyword evidence="3" id="KW-1133">Transmembrane helix</keyword>
<evidence type="ECO:0000256" key="2">
    <source>
        <dbReference type="ARBA" id="ARBA00022692"/>
    </source>
</evidence>
<evidence type="ECO:0000256" key="1">
    <source>
        <dbReference type="ARBA" id="ARBA00004141"/>
    </source>
</evidence>
<gene>
    <name evidence="5" type="ORF">SAMN05444695_104328</name>
</gene>
<dbReference type="GO" id="GO:0016020">
    <property type="term" value="C:membrane"/>
    <property type="evidence" value="ECO:0007669"/>
    <property type="project" value="UniProtKB-SubCell"/>
</dbReference>
<dbReference type="EMBL" id="FNDN01000004">
    <property type="protein sequence ID" value="SDI02079.1"/>
    <property type="molecule type" value="Genomic_DNA"/>
</dbReference>
<evidence type="ECO:0000256" key="4">
    <source>
        <dbReference type="ARBA" id="ARBA00023136"/>
    </source>
</evidence>
<dbReference type="OrthoDB" id="9811373at2"/>
<proteinExistence type="predicted"/>